<dbReference type="Gene3D" id="1.10.10.10">
    <property type="entry name" value="Winged helix-like DNA-binding domain superfamily/Winged helix DNA-binding domain"/>
    <property type="match status" value="2"/>
</dbReference>
<dbReference type="GO" id="GO:0003700">
    <property type="term" value="F:DNA-binding transcription factor activity"/>
    <property type="evidence" value="ECO:0007669"/>
    <property type="project" value="InterPro"/>
</dbReference>
<dbReference type="InterPro" id="IPR039422">
    <property type="entry name" value="MarR/SlyA-like"/>
</dbReference>
<dbReference type="PRINTS" id="PR00598">
    <property type="entry name" value="HTHMARR"/>
</dbReference>
<organism evidence="3">
    <name type="scientific">Streptomyces aculeolatus</name>
    <dbReference type="NCBI Taxonomy" id="270689"/>
    <lineage>
        <taxon>Bacteria</taxon>
        <taxon>Bacillati</taxon>
        <taxon>Actinomycetota</taxon>
        <taxon>Actinomycetes</taxon>
        <taxon>Kitasatosporales</taxon>
        <taxon>Streptomycetaceae</taxon>
        <taxon>Streptomyces</taxon>
    </lineage>
</organism>
<proteinExistence type="predicted"/>
<dbReference type="EMBL" id="EF397638">
    <property type="protein sequence ID" value="ABS50470.1"/>
    <property type="molecule type" value="Genomic_DNA"/>
</dbReference>
<gene>
    <name evidence="3" type="primary">napR8</name>
</gene>
<reference evidence="3" key="1">
    <citation type="journal article" date="2007" name="J. Biol. Chem.">
        <title>Molecular basis for chloronium-mediated meroterpene cyclization: cloning, sequencing, and heterologous expression of the napyradiomycin biosynthetic gene cluster.</title>
        <authorList>
            <person name="Winter J.M."/>
            <person name="Moffitt M.C."/>
            <person name="Zazopoulos E."/>
            <person name="McAlpine J.B."/>
            <person name="Dorrestein P.C."/>
            <person name="Moore B.S."/>
        </authorList>
    </citation>
    <scope>NUCLEOTIDE SEQUENCE</scope>
    <source>
        <strain evidence="3">NRRL 18422</strain>
    </source>
</reference>
<dbReference type="Pfam" id="PF01047">
    <property type="entry name" value="MarR"/>
    <property type="match status" value="1"/>
</dbReference>
<dbReference type="SMART" id="SM00347">
    <property type="entry name" value="HTH_MARR"/>
    <property type="match status" value="2"/>
</dbReference>
<name>A7KH11_9ACTN</name>
<dbReference type="InterPro" id="IPR036388">
    <property type="entry name" value="WH-like_DNA-bd_sf"/>
</dbReference>
<protein>
    <submittedName>
        <fullName evidence="3">NapR8</fullName>
    </submittedName>
</protein>
<dbReference type="GO" id="GO:0006950">
    <property type="term" value="P:response to stress"/>
    <property type="evidence" value="ECO:0007669"/>
    <property type="project" value="TreeGrafter"/>
</dbReference>
<feature type="domain" description="HTH marR-type" evidence="2">
    <location>
        <begin position="228"/>
        <end position="375"/>
    </location>
</feature>
<dbReference type="PANTHER" id="PTHR33164">
    <property type="entry name" value="TRANSCRIPTIONAL REGULATOR, MARR FAMILY"/>
    <property type="match status" value="1"/>
</dbReference>
<evidence type="ECO:0000313" key="3">
    <source>
        <dbReference type="EMBL" id="ABS50470.1"/>
    </source>
</evidence>
<dbReference type="Pfam" id="PF12802">
    <property type="entry name" value="MarR_2"/>
    <property type="match status" value="1"/>
</dbReference>
<feature type="compositionally biased region" description="Basic residues" evidence="1">
    <location>
        <begin position="1"/>
        <end position="10"/>
    </location>
</feature>
<evidence type="ECO:0000259" key="2">
    <source>
        <dbReference type="PROSITE" id="PS50995"/>
    </source>
</evidence>
<dbReference type="InterPro" id="IPR000835">
    <property type="entry name" value="HTH_MarR-typ"/>
</dbReference>
<dbReference type="AlphaFoldDB" id="A7KH11"/>
<feature type="domain" description="HTH marR-type" evidence="2">
    <location>
        <begin position="108"/>
        <end position="236"/>
    </location>
</feature>
<feature type="region of interest" description="Disordered" evidence="1">
    <location>
        <begin position="1"/>
        <end position="62"/>
    </location>
</feature>
<dbReference type="PROSITE" id="PS50995">
    <property type="entry name" value="HTH_MARR_2"/>
    <property type="match status" value="2"/>
</dbReference>
<sequence>MAHRIRRPRHLEHPQQDPLTRRTPPHPAAGPPAELHAGARRPRGHPVACSPGRGVPGGRRGRRIYTRAGGAVLRRARSEVHEPAGRVDPAVAPVGSDGPAGVLSEPLPGELFFLLRRVRAKFSLVSDCAETASRDFLVLDALGGQDWASQIDLAERLGINRTIMVQVIDRLEDRGEVQRTRDPGNRRQYVLSLTERGRAALEDQRLAVAERDALLTSALTRKETARLNELLALLLPASARPLVRGSENLVTQADLRLRRQGDDKLAGTGLRLRFYRPLSALAALGPCSQQQLAESLAITGPAASQLVDDLVKQQLVHRGQDPHDRRRYALEVTAPGREARAVIATAVRQLAADMTALLGPGGEDDLRALLLKVDSAAITATAP</sequence>
<dbReference type="SUPFAM" id="SSF46785">
    <property type="entry name" value="Winged helix' DNA-binding domain"/>
    <property type="match status" value="2"/>
</dbReference>
<accession>A7KH11</accession>
<evidence type="ECO:0000256" key="1">
    <source>
        <dbReference type="SAM" id="MobiDB-lite"/>
    </source>
</evidence>
<dbReference type="PANTHER" id="PTHR33164:SF89">
    <property type="entry name" value="MARR FAMILY REGULATORY PROTEIN"/>
    <property type="match status" value="1"/>
</dbReference>
<dbReference type="InterPro" id="IPR036390">
    <property type="entry name" value="WH_DNA-bd_sf"/>
</dbReference>